<comment type="similarity">
    <text evidence="2">Belongs to the binding-protein-dependent transport system permease family. HisMQ subfamily.</text>
</comment>
<dbReference type="OrthoDB" id="9771188at2"/>
<dbReference type="InterPro" id="IPR000515">
    <property type="entry name" value="MetI-like"/>
</dbReference>
<comment type="caution">
    <text evidence="12">The sequence shown here is derived from an EMBL/GenBank/DDBJ whole genome shotgun (WGS) entry which is preliminary data.</text>
</comment>
<evidence type="ECO:0000256" key="3">
    <source>
        <dbReference type="ARBA" id="ARBA00022448"/>
    </source>
</evidence>
<dbReference type="NCBIfam" id="TIGR01726">
    <property type="entry name" value="HEQRo_perm_3TM"/>
    <property type="match status" value="1"/>
</dbReference>
<name>A0A4R1NFI2_9GAMM</name>
<keyword evidence="6 10" id="KW-0812">Transmembrane</keyword>
<evidence type="ECO:0000256" key="4">
    <source>
        <dbReference type="ARBA" id="ARBA00022475"/>
    </source>
</evidence>
<keyword evidence="3 10" id="KW-0813">Transport</keyword>
<protein>
    <submittedName>
        <fullName evidence="12">Polar amino acid transport system permease protein</fullName>
    </submittedName>
</protein>
<keyword evidence="5" id="KW-0997">Cell inner membrane</keyword>
<dbReference type="GO" id="GO:0043190">
    <property type="term" value="C:ATP-binding cassette (ABC) transporter complex"/>
    <property type="evidence" value="ECO:0007669"/>
    <property type="project" value="InterPro"/>
</dbReference>
<evidence type="ECO:0000256" key="2">
    <source>
        <dbReference type="ARBA" id="ARBA00010072"/>
    </source>
</evidence>
<keyword evidence="8 10" id="KW-1133">Transmembrane helix</keyword>
<organism evidence="12 13">
    <name type="scientific">Sodalis ligni</name>
    <dbReference type="NCBI Taxonomy" id="2697027"/>
    <lineage>
        <taxon>Bacteria</taxon>
        <taxon>Pseudomonadati</taxon>
        <taxon>Pseudomonadota</taxon>
        <taxon>Gammaproteobacteria</taxon>
        <taxon>Enterobacterales</taxon>
        <taxon>Bruguierivoracaceae</taxon>
        <taxon>Sodalis</taxon>
    </lineage>
</organism>
<evidence type="ECO:0000259" key="11">
    <source>
        <dbReference type="PROSITE" id="PS50928"/>
    </source>
</evidence>
<dbReference type="SUPFAM" id="SSF161098">
    <property type="entry name" value="MetI-like"/>
    <property type="match status" value="1"/>
</dbReference>
<evidence type="ECO:0000256" key="9">
    <source>
        <dbReference type="ARBA" id="ARBA00023136"/>
    </source>
</evidence>
<proteinExistence type="inferred from homology"/>
<feature type="transmembrane region" description="Helical" evidence="10">
    <location>
        <begin position="59"/>
        <end position="83"/>
    </location>
</feature>
<dbReference type="GO" id="GO:0006865">
    <property type="term" value="P:amino acid transport"/>
    <property type="evidence" value="ECO:0007669"/>
    <property type="project" value="UniProtKB-KW"/>
</dbReference>
<dbReference type="GO" id="GO:0022857">
    <property type="term" value="F:transmembrane transporter activity"/>
    <property type="evidence" value="ECO:0007669"/>
    <property type="project" value="InterPro"/>
</dbReference>
<dbReference type="Proteomes" id="UP000294555">
    <property type="component" value="Unassembled WGS sequence"/>
</dbReference>
<keyword evidence="7" id="KW-0029">Amino-acid transport</keyword>
<evidence type="ECO:0000313" key="12">
    <source>
        <dbReference type="EMBL" id="TCL05679.1"/>
    </source>
</evidence>
<comment type="subcellular location">
    <subcellularLocation>
        <location evidence="1">Cell inner membrane</location>
        <topology evidence="1">Multi-pass membrane protein</topology>
    </subcellularLocation>
    <subcellularLocation>
        <location evidence="10">Cell membrane</location>
        <topology evidence="10">Multi-pass membrane protein</topology>
    </subcellularLocation>
</comment>
<evidence type="ECO:0000256" key="6">
    <source>
        <dbReference type="ARBA" id="ARBA00022692"/>
    </source>
</evidence>
<feature type="transmembrane region" description="Helical" evidence="10">
    <location>
        <begin position="18"/>
        <end position="39"/>
    </location>
</feature>
<feature type="transmembrane region" description="Helical" evidence="10">
    <location>
        <begin position="185"/>
        <end position="209"/>
    </location>
</feature>
<evidence type="ECO:0000256" key="5">
    <source>
        <dbReference type="ARBA" id="ARBA00022519"/>
    </source>
</evidence>
<evidence type="ECO:0000256" key="8">
    <source>
        <dbReference type="ARBA" id="ARBA00022989"/>
    </source>
</evidence>
<gene>
    <name evidence="12" type="ORF">EZJ58_3894</name>
</gene>
<dbReference type="CDD" id="cd06261">
    <property type="entry name" value="TM_PBP2"/>
    <property type="match status" value="1"/>
</dbReference>
<feature type="domain" description="ABC transmembrane type-1" evidence="11">
    <location>
        <begin position="59"/>
        <end position="248"/>
    </location>
</feature>
<dbReference type="EMBL" id="SJOI01000001">
    <property type="protein sequence ID" value="TCL05679.1"/>
    <property type="molecule type" value="Genomic_DNA"/>
</dbReference>
<dbReference type="InterPro" id="IPR043429">
    <property type="entry name" value="ArtM/GltK/GlnP/TcyL/YhdX-like"/>
</dbReference>
<dbReference type="Gene3D" id="1.10.3720.10">
    <property type="entry name" value="MetI-like"/>
    <property type="match status" value="1"/>
</dbReference>
<dbReference type="PANTHER" id="PTHR30614:SF0">
    <property type="entry name" value="L-CYSTINE TRANSPORT SYSTEM PERMEASE PROTEIN TCYL"/>
    <property type="match status" value="1"/>
</dbReference>
<dbReference type="InterPro" id="IPR010065">
    <property type="entry name" value="AA_ABC_transptr_permease_3TM"/>
</dbReference>
<evidence type="ECO:0000256" key="1">
    <source>
        <dbReference type="ARBA" id="ARBA00004429"/>
    </source>
</evidence>
<accession>A0A4R1NFI2</accession>
<evidence type="ECO:0000256" key="7">
    <source>
        <dbReference type="ARBA" id="ARBA00022970"/>
    </source>
</evidence>
<dbReference type="PROSITE" id="PS50928">
    <property type="entry name" value="ABC_TM1"/>
    <property type="match status" value="1"/>
</dbReference>
<feature type="transmembrane region" description="Helical" evidence="10">
    <location>
        <begin position="229"/>
        <end position="247"/>
    </location>
</feature>
<dbReference type="RefSeq" id="WP_132924482.1">
    <property type="nucleotide sequence ID" value="NZ_SJOI01000001.1"/>
</dbReference>
<sequence>MTESAIIAKRKKIDTQKIVGTVIVILLFAFILYNVKWSFVRTLDFSVIYQYWRLLLKGLSMTVLVTLVSVITGLLSGIVLAILSQLPFRIIKILIAVHVEIWRSTPLLVQIFWIHFALPQITGIPTPALVSGIIAMTLQSSAYLTEITRSGIESIPEGQWEAAKVLNLSTRTTWLRVILPQALKLMLPALCNTVLSFFKGSTILSVLAISELVTVSNNIASFTFRPIEIITFSGLLFFIIGYGFSYLSSRLEKRLSQSSLRDPT</sequence>
<evidence type="ECO:0000256" key="10">
    <source>
        <dbReference type="RuleBase" id="RU363032"/>
    </source>
</evidence>
<keyword evidence="4" id="KW-1003">Cell membrane</keyword>
<dbReference type="Pfam" id="PF00528">
    <property type="entry name" value="BPD_transp_1"/>
    <property type="match status" value="1"/>
</dbReference>
<dbReference type="InterPro" id="IPR035906">
    <property type="entry name" value="MetI-like_sf"/>
</dbReference>
<keyword evidence="13" id="KW-1185">Reference proteome</keyword>
<evidence type="ECO:0000313" key="13">
    <source>
        <dbReference type="Proteomes" id="UP000294555"/>
    </source>
</evidence>
<dbReference type="PANTHER" id="PTHR30614">
    <property type="entry name" value="MEMBRANE COMPONENT OF AMINO ACID ABC TRANSPORTER"/>
    <property type="match status" value="1"/>
</dbReference>
<keyword evidence="9 10" id="KW-0472">Membrane</keyword>
<reference evidence="12 13" key="1">
    <citation type="submission" date="2019-02" db="EMBL/GenBank/DDBJ databases">
        <title>Investigation of anaerobic lignin degradation for improved lignocellulosic biofuels.</title>
        <authorList>
            <person name="Deangelis K."/>
        </authorList>
    </citation>
    <scope>NUCLEOTIDE SEQUENCE [LARGE SCALE GENOMIC DNA]</scope>
    <source>
        <strain evidence="12 13">159R</strain>
    </source>
</reference>
<dbReference type="AlphaFoldDB" id="A0A4R1NFI2"/>